<reference evidence="2" key="1">
    <citation type="journal article" date="2014" name="Genome Announc.">
        <title>Draft genome sequence of Rhodosporidium toruloides CECT1137, an oleaginous yeast of biotechnological interest.</title>
        <authorList>
            <person name="Morin N."/>
            <person name="Calcas X."/>
            <person name="Devillers H."/>
            <person name="Durrens P."/>
            <person name="Sherman D.J."/>
            <person name="Nicaud J.-M."/>
            <person name="Neuveglise C."/>
        </authorList>
    </citation>
    <scope>NUCLEOTIDE SEQUENCE</scope>
    <source>
        <strain evidence="2">CECT1137</strain>
    </source>
</reference>
<evidence type="ECO:0000256" key="1">
    <source>
        <dbReference type="SAM" id="MobiDB-lite"/>
    </source>
</evidence>
<dbReference type="EMBL" id="LK052939">
    <property type="protein sequence ID" value="CDR39125.1"/>
    <property type="molecule type" value="Genomic_DNA"/>
</dbReference>
<sequence length="117" mass="12566">MALTQAKLPAPLRLAATRQTPLSHREAHSQLRAFLSSDASSLLSGSGAVSRAALVRLVQGLADELDAPRPAAIAQKEDVEVKAEGADEDKQKQKKRRKSDKGGAEGSEKKKRRKVEA</sequence>
<accession>A0A061APP3</accession>
<dbReference type="AlphaFoldDB" id="A0A061APP3"/>
<gene>
    <name evidence="2" type="ORF">RHTO0S_04e01838g</name>
</gene>
<evidence type="ECO:0000313" key="2">
    <source>
        <dbReference type="EMBL" id="CDR39125.1"/>
    </source>
</evidence>
<proteinExistence type="predicted"/>
<name>A0A061APP3_RHOTO</name>
<protein>
    <submittedName>
        <fullName evidence="2">RHTO0S04e01838g1_1</fullName>
    </submittedName>
</protein>
<feature type="region of interest" description="Disordered" evidence="1">
    <location>
        <begin position="65"/>
        <end position="117"/>
    </location>
</feature>
<organism evidence="2">
    <name type="scientific">Rhodotorula toruloides</name>
    <name type="common">Yeast</name>
    <name type="synonym">Rhodosporidium toruloides</name>
    <dbReference type="NCBI Taxonomy" id="5286"/>
    <lineage>
        <taxon>Eukaryota</taxon>
        <taxon>Fungi</taxon>
        <taxon>Dikarya</taxon>
        <taxon>Basidiomycota</taxon>
        <taxon>Pucciniomycotina</taxon>
        <taxon>Microbotryomycetes</taxon>
        <taxon>Sporidiobolales</taxon>
        <taxon>Sporidiobolaceae</taxon>
        <taxon>Rhodotorula</taxon>
    </lineage>
</organism>
<feature type="region of interest" description="Disordered" evidence="1">
    <location>
        <begin position="1"/>
        <end position="26"/>
    </location>
</feature>
<feature type="compositionally biased region" description="Basic and acidic residues" evidence="1">
    <location>
        <begin position="75"/>
        <end position="91"/>
    </location>
</feature>